<evidence type="ECO:0000256" key="4">
    <source>
        <dbReference type="ARBA" id="ARBA00022574"/>
    </source>
</evidence>
<keyword evidence="3" id="KW-0963">Cytoplasm</keyword>
<dbReference type="InterPro" id="IPR001680">
    <property type="entry name" value="WD40_rpt"/>
</dbReference>
<dbReference type="Gene3D" id="1.25.40.470">
    <property type="match status" value="2"/>
</dbReference>
<feature type="domain" description="IFT121/TULP4 N-terminal" evidence="11">
    <location>
        <begin position="1"/>
        <end position="322"/>
    </location>
</feature>
<comment type="caution">
    <text evidence="13">The sequence shown here is derived from an EMBL/GenBank/DDBJ whole genome shotgun (WGS) entry which is preliminary data.</text>
</comment>
<keyword evidence="4 8" id="KW-0853">WD repeat</keyword>
<feature type="domain" description="IFT121 second beta-propeller" evidence="10">
    <location>
        <begin position="327"/>
        <end position="632"/>
    </location>
</feature>
<evidence type="ECO:0000259" key="9">
    <source>
        <dbReference type="Pfam" id="PF23387"/>
    </source>
</evidence>
<accession>A0ABQ9ZFG6</accession>
<dbReference type="SMART" id="SM00320">
    <property type="entry name" value="WD40"/>
    <property type="match status" value="4"/>
</dbReference>
<dbReference type="InterPro" id="IPR057979">
    <property type="entry name" value="TPR_IFT121"/>
</dbReference>
<protein>
    <recommendedName>
        <fullName evidence="15">WD repeat-containing protein 55 homolog</fullName>
    </recommendedName>
</protein>
<dbReference type="SUPFAM" id="SSF50978">
    <property type="entry name" value="WD40 repeat-like"/>
    <property type="match status" value="2"/>
</dbReference>
<dbReference type="InterPro" id="IPR039857">
    <property type="entry name" value="Ift122/121"/>
</dbReference>
<organism evidence="13 14">
    <name type="scientific">Daphnia magna</name>
    <dbReference type="NCBI Taxonomy" id="35525"/>
    <lineage>
        <taxon>Eukaryota</taxon>
        <taxon>Metazoa</taxon>
        <taxon>Ecdysozoa</taxon>
        <taxon>Arthropoda</taxon>
        <taxon>Crustacea</taxon>
        <taxon>Branchiopoda</taxon>
        <taxon>Diplostraca</taxon>
        <taxon>Cladocera</taxon>
        <taxon>Anomopoda</taxon>
        <taxon>Daphniidae</taxon>
        <taxon>Daphnia</taxon>
    </lineage>
</organism>
<dbReference type="InterPro" id="IPR056157">
    <property type="entry name" value="TPR_IFT80_172_dom"/>
</dbReference>
<name>A0ABQ9ZFG6_9CRUS</name>
<dbReference type="PANTHER" id="PTHR12764">
    <property type="entry name" value="WD REPEAT DOMAIN-RELATED"/>
    <property type="match status" value="1"/>
</dbReference>
<reference evidence="13 14" key="1">
    <citation type="journal article" date="2023" name="Nucleic Acids Res.">
        <title>The hologenome of Daphnia magna reveals possible DNA methylation and microbiome-mediated evolution of the host genome.</title>
        <authorList>
            <person name="Chaturvedi A."/>
            <person name="Li X."/>
            <person name="Dhandapani V."/>
            <person name="Marshall H."/>
            <person name="Kissane S."/>
            <person name="Cuenca-Cambronero M."/>
            <person name="Asole G."/>
            <person name="Calvet F."/>
            <person name="Ruiz-Romero M."/>
            <person name="Marangio P."/>
            <person name="Guigo R."/>
            <person name="Rago D."/>
            <person name="Mirbahai L."/>
            <person name="Eastwood N."/>
            <person name="Colbourne J.K."/>
            <person name="Zhou J."/>
            <person name="Mallon E."/>
            <person name="Orsini L."/>
        </authorList>
    </citation>
    <scope>NUCLEOTIDE SEQUENCE [LARGE SCALE GENOMIC DNA]</scope>
    <source>
        <strain evidence="13">LRV0_1</strain>
    </source>
</reference>
<keyword evidence="7" id="KW-0966">Cell projection</keyword>
<dbReference type="InterPro" id="IPR057361">
    <property type="entry name" value="TPR_WDR35"/>
</dbReference>
<keyword evidence="5" id="KW-0677">Repeat</keyword>
<feature type="domain" description="IFT121-like TPR repeats" evidence="12">
    <location>
        <begin position="965"/>
        <end position="1063"/>
    </location>
</feature>
<sequence>MFVYLSKKIAIPNGIPLKCIAWDKENGYLACGGDDGLLKIVRLDSNQNSVNSSGQAQSNLSANQTLEGHNGSVSIAVWNETSQKLTTSDQNGLIIVWVFFKGTWHEEMINNRNKSVVTGMTWNGDGQKICIVYEDGAVIVGSVDGNRLWGRDLKNVQLSHVDWSPDSKMILFGLMNGEVHIYDSGGTFIMKLNLEAPCSLIALKWFKYSIYPENPSLAILFSNGKLQLMKSDQDENPIIVETQLKPVDCQWNHDGTILAIAGHSSDTNPSPTQNTMNFYSPLGKLIRTMKLPGHQITGLSWEGFSLRLAFSIDSFIYLAQVKHDYMWTCFSNTLVYHFHKRNKPESYVMFWDTKNNERYVKQVRQFIGTASCGDHCVLATRLDDEEIQISTQCDFGLILCNALGTPVDSKYVSLEPRLVAMTSSHVVTASGNSFMLWHYRTPRSQTTIDIAGIKRENKEKIYSIETFLSGEHSLSCVTARDNVLIFGTDSRNLLGFNLSSSAVQYVGDIQLSFEPTKMSLNSNCTKLAILDHNGVLHILQLEVDGASFTLGSILSFERRDVWDLCWAMDNPELFALMEKTRMYIFRNLEPEEPVVCSAYLCHFKDLEIFAVSLGDVLKDPENPSKEDLVAMETKSLRDTRHLLEKVGTNEAYQFVEENSHPRLWRLLAESALQQYDLQAAESAFVRCADFASLQLLHRLKNLPVGSGIIKAEVAAYFHKFDEAESIYLENDRRDLAMALRRKLGDWARVSELQNAATTTDLENKSTYNQMGNFFCDRHQYAQASRYYKLAENNEKLVDCYYNMEDYENLEKLIDMLDERDPLVPKIASMFTSVGLCEQAVQCYLKCNQMKAALDTCVTLHQWNMAVELSRQIQAPEIASRLVSHADRLLEYGKISDAVELFRKANCHREAANLLFQVGEQAIKKWNDPLKIKKLFVLAALLTEEAKNVTTQNSLTMERVSKFLDAPWRPAEAWHYFILAQQQFQQGKLVAVMATTIKLQDYTDILDEETVFSMLALASALNKCFNVCSKAFTCLESMPALNHADRENYSLLALEIFTKYPPKDGRSSKIECPHCSTDIQDWSNSCPECNNRFASCVATGRPLMDTSLIWSCRVYLTILGKVKTGTRTDFKHLVVKVAPFLYFRVIWTTTQDLPSSIIFGAMMVKIPSGDIVEVTDSALTP</sequence>
<evidence type="ECO:0000256" key="8">
    <source>
        <dbReference type="PROSITE-ProRule" id="PRU00221"/>
    </source>
</evidence>
<gene>
    <name evidence="13" type="ORF">OUZ56_020792</name>
</gene>
<dbReference type="InterPro" id="IPR015943">
    <property type="entry name" value="WD40/YVTN_repeat-like_dom_sf"/>
</dbReference>
<evidence type="ECO:0000256" key="6">
    <source>
        <dbReference type="ARBA" id="ARBA00023069"/>
    </source>
</evidence>
<comment type="subcellular location">
    <subcellularLocation>
        <location evidence="1">Cell projection</location>
        <location evidence="1">Cilium</location>
    </subcellularLocation>
    <subcellularLocation>
        <location evidence="2">Cytoplasm</location>
    </subcellularLocation>
</comment>
<dbReference type="PROSITE" id="PS50082">
    <property type="entry name" value="WD_REPEATS_2"/>
    <property type="match status" value="1"/>
</dbReference>
<feature type="repeat" description="WD" evidence="8">
    <location>
        <begin position="66"/>
        <end position="97"/>
    </location>
</feature>
<evidence type="ECO:0000256" key="7">
    <source>
        <dbReference type="ARBA" id="ARBA00023273"/>
    </source>
</evidence>
<evidence type="ECO:0000259" key="10">
    <source>
        <dbReference type="Pfam" id="PF23390"/>
    </source>
</evidence>
<keyword evidence="14" id="KW-1185">Reference proteome</keyword>
<dbReference type="InterPro" id="IPR056158">
    <property type="entry name" value="Beta-prop_IFT121_2nd"/>
</dbReference>
<keyword evidence="6" id="KW-0969">Cilium</keyword>
<dbReference type="InterPro" id="IPR056159">
    <property type="entry name" value="Beta-prop_IFT121_TULP_N"/>
</dbReference>
<dbReference type="PIRSF" id="PIRSF037536">
    <property type="entry name" value="WD_repeat_p35"/>
    <property type="match status" value="1"/>
</dbReference>
<dbReference type="Pfam" id="PF23387">
    <property type="entry name" value="TPR_IFT80_172"/>
    <property type="match status" value="1"/>
</dbReference>
<dbReference type="InterPro" id="IPR036322">
    <property type="entry name" value="WD40_repeat_dom_sf"/>
</dbReference>
<evidence type="ECO:0000256" key="2">
    <source>
        <dbReference type="ARBA" id="ARBA00004496"/>
    </source>
</evidence>
<dbReference type="Pfam" id="PF24797">
    <property type="entry name" value="Beta-prop_WDR35_TULP_N"/>
    <property type="match status" value="1"/>
</dbReference>
<dbReference type="InterPro" id="IPR017233">
    <property type="entry name" value="WDR35"/>
</dbReference>
<dbReference type="Pfam" id="PF25170">
    <property type="entry name" value="TPR_WDR35"/>
    <property type="match status" value="1"/>
</dbReference>
<proteinExistence type="predicted"/>
<dbReference type="EMBL" id="JAOYFB010000003">
    <property type="protein sequence ID" value="KAK4011673.1"/>
    <property type="molecule type" value="Genomic_DNA"/>
</dbReference>
<dbReference type="Pfam" id="PF25768">
    <property type="entry name" value="TPR_IFT121"/>
    <property type="match status" value="1"/>
</dbReference>
<evidence type="ECO:0000313" key="13">
    <source>
        <dbReference type="EMBL" id="KAK4011673.1"/>
    </source>
</evidence>
<evidence type="ECO:0000313" key="14">
    <source>
        <dbReference type="Proteomes" id="UP001234178"/>
    </source>
</evidence>
<dbReference type="Pfam" id="PF23390">
    <property type="entry name" value="Beta-prop_WDR35_2nd"/>
    <property type="match status" value="1"/>
</dbReference>
<evidence type="ECO:0000259" key="12">
    <source>
        <dbReference type="Pfam" id="PF25768"/>
    </source>
</evidence>
<evidence type="ECO:0000256" key="1">
    <source>
        <dbReference type="ARBA" id="ARBA00004138"/>
    </source>
</evidence>
<feature type="domain" description="IFT80/172/WDR35 TPR" evidence="9">
    <location>
        <begin position="663"/>
        <end position="754"/>
    </location>
</feature>
<evidence type="ECO:0000259" key="11">
    <source>
        <dbReference type="Pfam" id="PF24797"/>
    </source>
</evidence>
<dbReference type="Proteomes" id="UP001234178">
    <property type="component" value="Unassembled WGS sequence"/>
</dbReference>
<dbReference type="Gene3D" id="2.130.10.10">
    <property type="entry name" value="YVTN repeat-like/Quinoprotein amine dehydrogenase"/>
    <property type="match status" value="1"/>
</dbReference>
<evidence type="ECO:0000256" key="3">
    <source>
        <dbReference type="ARBA" id="ARBA00022490"/>
    </source>
</evidence>
<evidence type="ECO:0008006" key="15">
    <source>
        <dbReference type="Google" id="ProtNLM"/>
    </source>
</evidence>
<dbReference type="PANTHER" id="PTHR12764:SF5">
    <property type="entry name" value="LD29485P"/>
    <property type="match status" value="1"/>
</dbReference>
<evidence type="ECO:0000256" key="5">
    <source>
        <dbReference type="ARBA" id="ARBA00022737"/>
    </source>
</evidence>